<evidence type="ECO:0000313" key="4">
    <source>
        <dbReference type="Proteomes" id="UP000184476"/>
    </source>
</evidence>
<dbReference type="GO" id="GO:0022857">
    <property type="term" value="F:transmembrane transporter activity"/>
    <property type="evidence" value="ECO:0007669"/>
    <property type="project" value="InterPro"/>
</dbReference>
<evidence type="ECO:0000313" key="3">
    <source>
        <dbReference type="EMBL" id="SHF38845.1"/>
    </source>
</evidence>
<reference evidence="3 4" key="1">
    <citation type="submission" date="2016-11" db="EMBL/GenBank/DDBJ databases">
        <authorList>
            <person name="Jaros S."/>
            <person name="Januszkiewicz K."/>
            <person name="Wedrychowicz H."/>
        </authorList>
    </citation>
    <scope>NUCLEOTIDE SEQUENCE [LARGE SCALE GENOMIC DNA]</scope>
    <source>
        <strain evidence="3 4">DSM 44666</strain>
    </source>
</reference>
<sequence length="386" mass="42233">MKGVEKSWLTSQLVVVLLSQTLYSSVLLFCNVSLFVKQEKLVEYVGIILAIRTISSGIFVLIGGNLSSRFGAKRVLLVSMLGAIPSFLAVGFSQTIVQFVVVQVLSGSMNGLVVASFAILVSQAVSQKGNNQRRAFGASITTQVFFIPCAAVGGWIQSPENRSMWLIVISICLSCSWFCGCFIRKSQTQVTLPFWKLIDLKIVKVVYPIGISYGMLLIIYAYLPIETDWRYGWIQGITIFTSALMGIILPRWVEAKQDRNDYSLIRMGYGALISCPTLLIMVPVIPGVIYGLQVGYLLAGVALGIAVTASVTGFRTLSQLQVTEEQKKVSITTTTVTADAGVIVPMAYNLLLGGWIGGNNPNFQVVWGSMIVLCFIPFLLVLRKRL</sequence>
<feature type="transmembrane region" description="Helical" evidence="2">
    <location>
        <begin position="41"/>
        <end position="63"/>
    </location>
</feature>
<feature type="transmembrane region" description="Helical" evidence="2">
    <location>
        <begin position="12"/>
        <end position="35"/>
    </location>
</feature>
<proteinExistence type="predicted"/>
<dbReference type="Gene3D" id="1.20.1250.20">
    <property type="entry name" value="MFS general substrate transporter like domains"/>
    <property type="match status" value="1"/>
</dbReference>
<feature type="transmembrane region" description="Helical" evidence="2">
    <location>
        <begin position="75"/>
        <end position="93"/>
    </location>
</feature>
<feature type="transmembrane region" description="Helical" evidence="2">
    <location>
        <begin position="269"/>
        <end position="290"/>
    </location>
</feature>
<dbReference type="EMBL" id="FQVL01000019">
    <property type="protein sequence ID" value="SHF38845.1"/>
    <property type="molecule type" value="Genomic_DNA"/>
</dbReference>
<comment type="subcellular location">
    <subcellularLocation>
        <location evidence="1">Cell membrane</location>
        <topology evidence="1">Multi-pass membrane protein</topology>
    </subcellularLocation>
</comment>
<dbReference type="GO" id="GO:0005886">
    <property type="term" value="C:plasma membrane"/>
    <property type="evidence" value="ECO:0007669"/>
    <property type="project" value="UniProtKB-SubCell"/>
</dbReference>
<feature type="transmembrane region" description="Helical" evidence="2">
    <location>
        <begin position="205"/>
        <end position="225"/>
    </location>
</feature>
<keyword evidence="2" id="KW-0812">Transmembrane</keyword>
<keyword evidence="2" id="KW-1133">Transmembrane helix</keyword>
<feature type="transmembrane region" description="Helical" evidence="2">
    <location>
        <begin position="329"/>
        <end position="351"/>
    </location>
</feature>
<dbReference type="SUPFAM" id="SSF103473">
    <property type="entry name" value="MFS general substrate transporter"/>
    <property type="match status" value="1"/>
</dbReference>
<organism evidence="3 4">
    <name type="scientific">Seinonella peptonophila</name>
    <dbReference type="NCBI Taxonomy" id="112248"/>
    <lineage>
        <taxon>Bacteria</taxon>
        <taxon>Bacillati</taxon>
        <taxon>Bacillota</taxon>
        <taxon>Bacilli</taxon>
        <taxon>Bacillales</taxon>
        <taxon>Thermoactinomycetaceae</taxon>
        <taxon>Seinonella</taxon>
    </lineage>
</organism>
<dbReference type="Proteomes" id="UP000184476">
    <property type="component" value="Unassembled WGS sequence"/>
</dbReference>
<dbReference type="InterPro" id="IPR011701">
    <property type="entry name" value="MFS"/>
</dbReference>
<feature type="transmembrane region" description="Helical" evidence="2">
    <location>
        <begin position="363"/>
        <end position="382"/>
    </location>
</feature>
<gene>
    <name evidence="3" type="ORF">SAMN05444392_11943</name>
</gene>
<keyword evidence="2" id="KW-0472">Membrane</keyword>
<dbReference type="InterPro" id="IPR036259">
    <property type="entry name" value="MFS_trans_sf"/>
</dbReference>
<feature type="transmembrane region" description="Helical" evidence="2">
    <location>
        <begin position="231"/>
        <end position="249"/>
    </location>
</feature>
<feature type="transmembrane region" description="Helical" evidence="2">
    <location>
        <begin position="99"/>
        <end position="123"/>
    </location>
</feature>
<accession>A0A1M5B8S5</accession>
<keyword evidence="4" id="KW-1185">Reference proteome</keyword>
<evidence type="ECO:0000256" key="1">
    <source>
        <dbReference type="ARBA" id="ARBA00004651"/>
    </source>
</evidence>
<name>A0A1M5B8S5_9BACL</name>
<feature type="transmembrane region" description="Helical" evidence="2">
    <location>
        <begin position="163"/>
        <end position="184"/>
    </location>
</feature>
<feature type="transmembrane region" description="Helical" evidence="2">
    <location>
        <begin position="296"/>
        <end position="317"/>
    </location>
</feature>
<feature type="transmembrane region" description="Helical" evidence="2">
    <location>
        <begin position="135"/>
        <end position="157"/>
    </location>
</feature>
<protein>
    <submittedName>
        <fullName evidence="3">Major Facilitator Superfamily protein</fullName>
    </submittedName>
</protein>
<evidence type="ECO:0000256" key="2">
    <source>
        <dbReference type="SAM" id="Phobius"/>
    </source>
</evidence>
<dbReference type="AlphaFoldDB" id="A0A1M5B8S5"/>
<dbReference type="Pfam" id="PF07690">
    <property type="entry name" value="MFS_1"/>
    <property type="match status" value="1"/>
</dbReference>